<dbReference type="Gene3D" id="1.20.5.1930">
    <property type="match status" value="1"/>
</dbReference>
<feature type="transmembrane region" description="Helical" evidence="9">
    <location>
        <begin position="107"/>
        <end position="123"/>
    </location>
</feature>
<dbReference type="PANTHER" id="PTHR24421">
    <property type="entry name" value="NITRATE/NITRITE SENSOR PROTEIN NARX-RELATED"/>
    <property type="match status" value="1"/>
</dbReference>
<dbReference type="Proteomes" id="UP001432011">
    <property type="component" value="Chromosome"/>
</dbReference>
<organism evidence="11 12">
    <name type="scientific">Microbispora hainanensis</name>
    <dbReference type="NCBI Taxonomy" id="568844"/>
    <lineage>
        <taxon>Bacteria</taxon>
        <taxon>Bacillati</taxon>
        <taxon>Actinomycetota</taxon>
        <taxon>Actinomycetes</taxon>
        <taxon>Streptosporangiales</taxon>
        <taxon>Streptosporangiaceae</taxon>
        <taxon>Microbispora</taxon>
    </lineage>
</organism>
<dbReference type="PROSITE" id="PS50109">
    <property type="entry name" value="HIS_KIN"/>
    <property type="match status" value="1"/>
</dbReference>
<evidence type="ECO:0000256" key="3">
    <source>
        <dbReference type="ARBA" id="ARBA00022553"/>
    </source>
</evidence>
<keyword evidence="12" id="KW-1185">Reference proteome</keyword>
<accession>A0ABZ1SRZ2</accession>
<feature type="transmembrane region" description="Helical" evidence="9">
    <location>
        <begin position="12"/>
        <end position="33"/>
    </location>
</feature>
<feature type="transmembrane region" description="Helical" evidence="9">
    <location>
        <begin position="45"/>
        <end position="61"/>
    </location>
</feature>
<keyword evidence="3" id="KW-0597">Phosphoprotein</keyword>
<evidence type="ECO:0000313" key="11">
    <source>
        <dbReference type="EMBL" id="WUP75252.1"/>
    </source>
</evidence>
<keyword evidence="9" id="KW-1133">Transmembrane helix</keyword>
<dbReference type="Pfam" id="PF02518">
    <property type="entry name" value="HATPase_c"/>
    <property type="match status" value="1"/>
</dbReference>
<feature type="domain" description="Histidine kinase" evidence="10">
    <location>
        <begin position="300"/>
        <end position="385"/>
    </location>
</feature>
<evidence type="ECO:0000256" key="2">
    <source>
        <dbReference type="ARBA" id="ARBA00012438"/>
    </source>
</evidence>
<evidence type="ECO:0000256" key="7">
    <source>
        <dbReference type="ARBA" id="ARBA00022840"/>
    </source>
</evidence>
<dbReference type="EMBL" id="CP108085">
    <property type="protein sequence ID" value="WUP75252.1"/>
    <property type="molecule type" value="Genomic_DNA"/>
</dbReference>
<dbReference type="RefSeq" id="WP_147944967.1">
    <property type="nucleotide sequence ID" value="NZ_CP108085.1"/>
</dbReference>
<dbReference type="GO" id="GO:0016301">
    <property type="term" value="F:kinase activity"/>
    <property type="evidence" value="ECO:0007669"/>
    <property type="project" value="UniProtKB-KW"/>
</dbReference>
<evidence type="ECO:0000256" key="1">
    <source>
        <dbReference type="ARBA" id="ARBA00000085"/>
    </source>
</evidence>
<dbReference type="InterPro" id="IPR011712">
    <property type="entry name" value="Sig_transdc_His_kin_sub3_dim/P"/>
</dbReference>
<dbReference type="InterPro" id="IPR003594">
    <property type="entry name" value="HATPase_dom"/>
</dbReference>
<dbReference type="Gene3D" id="3.30.565.10">
    <property type="entry name" value="Histidine kinase-like ATPase, C-terminal domain"/>
    <property type="match status" value="1"/>
</dbReference>
<dbReference type="InterPro" id="IPR005467">
    <property type="entry name" value="His_kinase_dom"/>
</dbReference>
<keyword evidence="7" id="KW-0067">ATP-binding</keyword>
<evidence type="ECO:0000256" key="6">
    <source>
        <dbReference type="ARBA" id="ARBA00022777"/>
    </source>
</evidence>
<dbReference type="SUPFAM" id="SSF55874">
    <property type="entry name" value="ATPase domain of HSP90 chaperone/DNA topoisomerase II/histidine kinase"/>
    <property type="match status" value="1"/>
</dbReference>
<keyword evidence="4" id="KW-0808">Transferase</keyword>
<gene>
    <name evidence="11" type="ORF">OG913_38945</name>
</gene>
<evidence type="ECO:0000256" key="8">
    <source>
        <dbReference type="ARBA" id="ARBA00023012"/>
    </source>
</evidence>
<dbReference type="EC" id="2.7.13.3" evidence="2"/>
<dbReference type="PANTHER" id="PTHR24421:SF10">
    <property type="entry name" value="NITRATE_NITRITE SENSOR PROTEIN NARQ"/>
    <property type="match status" value="1"/>
</dbReference>
<feature type="transmembrane region" description="Helical" evidence="9">
    <location>
        <begin position="68"/>
        <end position="101"/>
    </location>
</feature>
<reference evidence="11" key="1">
    <citation type="submission" date="2022-10" db="EMBL/GenBank/DDBJ databases">
        <title>The complete genomes of actinobacterial strains from the NBC collection.</title>
        <authorList>
            <person name="Joergensen T.S."/>
            <person name="Alvarez Arevalo M."/>
            <person name="Sterndorff E.B."/>
            <person name="Faurdal D."/>
            <person name="Vuksanovic O."/>
            <person name="Mourched A.-S."/>
            <person name="Charusanti P."/>
            <person name="Shaw S."/>
            <person name="Blin K."/>
            <person name="Weber T."/>
        </authorList>
    </citation>
    <scope>NUCLEOTIDE SEQUENCE</scope>
    <source>
        <strain evidence="11">NBC_00254</strain>
    </source>
</reference>
<dbReference type="InterPro" id="IPR050482">
    <property type="entry name" value="Sensor_HK_TwoCompSys"/>
</dbReference>
<evidence type="ECO:0000313" key="12">
    <source>
        <dbReference type="Proteomes" id="UP001432011"/>
    </source>
</evidence>
<dbReference type="CDD" id="cd16917">
    <property type="entry name" value="HATPase_UhpB-NarQ-NarX-like"/>
    <property type="match status" value="1"/>
</dbReference>
<dbReference type="InterPro" id="IPR055558">
    <property type="entry name" value="DUF7134"/>
</dbReference>
<evidence type="ECO:0000256" key="5">
    <source>
        <dbReference type="ARBA" id="ARBA00022741"/>
    </source>
</evidence>
<comment type="catalytic activity">
    <reaction evidence="1">
        <text>ATP + protein L-histidine = ADP + protein N-phospho-L-histidine.</text>
        <dbReference type="EC" id="2.7.13.3"/>
    </reaction>
</comment>
<sequence>MGRESLRRMPRAFVVDCALSFAVAVSTVLTSVIAGGRAEQGPPDWVGHLLLVVAAAFLVARRRYPPLVMVLTMLVSLVYFGLGFGTGAFTIAPALAVYTAITAKHRIAGFAGAAVYLVIVLLADSSRGPQDVSEGHVWLVIWILVIVVAGEVSRSRAEHLRMIAEQAARAELTREMEAQRRADQERLRIARELHDVLAHNISVISIQAGVAEHLLRRDPDKAHAAVTTIKRVTKDVLVELRSILDVLRRVDEAGEIFPPSGIEDIERLAGMAAAGGITVDLDVRGQASRVPADVGLAAYRVVQESLTNVIRHSGAAHASVVVHVNEADVLVRVRDDGRGASGDDVRAGNGIAGMTERVRAMSGTITAAPADGRGFVVEAWLPLRRPEP</sequence>
<feature type="transmembrane region" description="Helical" evidence="9">
    <location>
        <begin position="135"/>
        <end position="153"/>
    </location>
</feature>
<dbReference type="Pfam" id="PF23539">
    <property type="entry name" value="DUF7134"/>
    <property type="match status" value="1"/>
</dbReference>
<protein>
    <recommendedName>
        <fullName evidence="2">histidine kinase</fullName>
        <ecNumber evidence="2">2.7.13.3</ecNumber>
    </recommendedName>
</protein>
<keyword evidence="6 11" id="KW-0418">Kinase</keyword>
<name>A0ABZ1SRZ2_9ACTN</name>
<keyword evidence="5" id="KW-0547">Nucleotide-binding</keyword>
<evidence type="ECO:0000259" key="10">
    <source>
        <dbReference type="PROSITE" id="PS50109"/>
    </source>
</evidence>
<evidence type="ECO:0000256" key="9">
    <source>
        <dbReference type="SAM" id="Phobius"/>
    </source>
</evidence>
<dbReference type="InterPro" id="IPR036890">
    <property type="entry name" value="HATPase_C_sf"/>
</dbReference>
<proteinExistence type="predicted"/>
<keyword evidence="8" id="KW-0902">Two-component regulatory system</keyword>
<keyword evidence="9" id="KW-0472">Membrane</keyword>
<dbReference type="Pfam" id="PF07730">
    <property type="entry name" value="HisKA_3"/>
    <property type="match status" value="1"/>
</dbReference>
<evidence type="ECO:0000256" key="4">
    <source>
        <dbReference type="ARBA" id="ARBA00022679"/>
    </source>
</evidence>
<keyword evidence="9" id="KW-0812">Transmembrane</keyword>